<dbReference type="InterPro" id="IPR004089">
    <property type="entry name" value="MCPsignal_dom"/>
</dbReference>
<keyword evidence="1 2" id="KW-0807">Transducer</keyword>
<keyword evidence="3" id="KW-1133">Transmembrane helix</keyword>
<reference evidence="5" key="1">
    <citation type="journal article" date="2020" name="mSystems">
        <title>Genome- and Community-Level Interaction Insights into Carbon Utilization and Element Cycling Functions of Hydrothermarchaeota in Hydrothermal Sediment.</title>
        <authorList>
            <person name="Zhou Z."/>
            <person name="Liu Y."/>
            <person name="Xu W."/>
            <person name="Pan J."/>
            <person name="Luo Z.H."/>
            <person name="Li M."/>
        </authorList>
    </citation>
    <scope>NUCLEOTIDE SEQUENCE [LARGE SCALE GENOMIC DNA]</scope>
    <source>
        <strain evidence="5">HyVt-533</strain>
    </source>
</reference>
<evidence type="ECO:0000313" key="5">
    <source>
        <dbReference type="EMBL" id="HHI97341.1"/>
    </source>
</evidence>
<dbReference type="Pfam" id="PF00015">
    <property type="entry name" value="MCPsignal"/>
    <property type="match status" value="1"/>
</dbReference>
<dbReference type="Gene3D" id="1.10.287.950">
    <property type="entry name" value="Methyl-accepting chemotaxis protein"/>
    <property type="match status" value="1"/>
</dbReference>
<dbReference type="GO" id="GO:0016020">
    <property type="term" value="C:membrane"/>
    <property type="evidence" value="ECO:0007669"/>
    <property type="project" value="InterPro"/>
</dbReference>
<dbReference type="PANTHER" id="PTHR32089:SF112">
    <property type="entry name" value="LYSOZYME-LIKE PROTEIN-RELATED"/>
    <property type="match status" value="1"/>
</dbReference>
<comment type="caution">
    <text evidence="5">The sequence shown here is derived from an EMBL/GenBank/DDBJ whole genome shotgun (WGS) entry which is preliminary data.</text>
</comment>
<feature type="domain" description="Methyl-accepting transducer" evidence="4">
    <location>
        <begin position="347"/>
        <end position="566"/>
    </location>
</feature>
<protein>
    <recommendedName>
        <fullName evidence="4">Methyl-accepting transducer domain-containing protein</fullName>
    </recommendedName>
</protein>
<dbReference type="Gene3D" id="3.30.450.290">
    <property type="match status" value="1"/>
</dbReference>
<accession>A0A7V5P0A4</accession>
<keyword evidence="3" id="KW-0472">Membrane</keyword>
<evidence type="ECO:0000256" key="1">
    <source>
        <dbReference type="ARBA" id="ARBA00023224"/>
    </source>
</evidence>
<proteinExistence type="predicted"/>
<keyword evidence="3" id="KW-0812">Transmembrane</keyword>
<feature type="transmembrane region" description="Helical" evidence="3">
    <location>
        <begin position="20"/>
        <end position="38"/>
    </location>
</feature>
<gene>
    <name evidence="5" type="ORF">ENJ96_05755</name>
</gene>
<dbReference type="SMART" id="SM00283">
    <property type="entry name" value="MA"/>
    <property type="match status" value="1"/>
</dbReference>
<feature type="transmembrane region" description="Helical" evidence="3">
    <location>
        <begin position="196"/>
        <end position="215"/>
    </location>
</feature>
<sequence length="591" mass="65673">MFQSIRNFLVRFGKGIRIRIMLPVILFLVIEAVFFLYLHHRYMANLARKTIHQDTVSLLSSIRAAIEHPMTTGDEESIRELLKNVSRQSAVKIYIADPKGVITYAPSPGEEDQNLWEKVPQEIASLGQRQFQTREDTAVKILKEGERGEFFGLKLIKNQKACFHCHGSSREVLGLVLVRGDITPALAIERKSVRSFSFLAVAILAFSVLLLTLLLQKIAIKPIRALCAKLKELSVGEADLTRELPVRKINCSEEMRCDYPECRSYGQEVPCWYVSGSYSLDPDCPKISEGHYRGCEDCLVYQKALRTEIEEAASFVNAFLNRMRQMIGEAKAHAENVGLEAQKLNKEAEVMSRIATDTKEGARSLLTSAERTNQMVENVVRAMEEMNGAVVEISRNTSLSREKTSEATEKARQAVETIKNLSEASEKIGEISQLIGNIAEQTNLLALNATIEASRAGEAGKGFAVVANEVKELARKTSESVEVIDKNVNRLKGDVQQAVTAINEILQVIEELNHMAQNIASAVEEQTATTGEISASAQQAGETVAETTRLIDGITQRSGKAYESSNKVKEAAHKLNRLFKELQELLSSFKI</sequence>
<dbReference type="EMBL" id="DROK01000162">
    <property type="protein sequence ID" value="HHI97341.1"/>
    <property type="molecule type" value="Genomic_DNA"/>
</dbReference>
<dbReference type="Proteomes" id="UP000886101">
    <property type="component" value="Unassembled WGS sequence"/>
</dbReference>
<evidence type="ECO:0000256" key="2">
    <source>
        <dbReference type="PROSITE-ProRule" id="PRU00284"/>
    </source>
</evidence>
<dbReference type="SUPFAM" id="SSF58104">
    <property type="entry name" value="Methyl-accepting chemotaxis protein (MCP) signaling domain"/>
    <property type="match status" value="1"/>
</dbReference>
<evidence type="ECO:0000259" key="4">
    <source>
        <dbReference type="PROSITE" id="PS50111"/>
    </source>
</evidence>
<dbReference type="PANTHER" id="PTHR32089">
    <property type="entry name" value="METHYL-ACCEPTING CHEMOTAXIS PROTEIN MCPB"/>
    <property type="match status" value="1"/>
</dbReference>
<dbReference type="AlphaFoldDB" id="A0A7V5P0A4"/>
<dbReference type="PROSITE" id="PS50111">
    <property type="entry name" value="CHEMOTAXIS_TRANSDUC_2"/>
    <property type="match status" value="1"/>
</dbReference>
<organism evidence="5">
    <name type="scientific">Thermodesulfatator atlanticus</name>
    <dbReference type="NCBI Taxonomy" id="501497"/>
    <lineage>
        <taxon>Bacteria</taxon>
        <taxon>Pseudomonadati</taxon>
        <taxon>Thermodesulfobacteriota</taxon>
        <taxon>Thermodesulfobacteria</taxon>
        <taxon>Thermodesulfobacteriales</taxon>
        <taxon>Thermodesulfatatoraceae</taxon>
        <taxon>Thermodesulfatator</taxon>
    </lineage>
</organism>
<name>A0A7V5P0A4_9BACT</name>
<evidence type="ECO:0000256" key="3">
    <source>
        <dbReference type="SAM" id="Phobius"/>
    </source>
</evidence>
<dbReference type="GO" id="GO:0007165">
    <property type="term" value="P:signal transduction"/>
    <property type="evidence" value="ECO:0007669"/>
    <property type="project" value="UniProtKB-KW"/>
</dbReference>